<dbReference type="EMBL" id="AAZF01000003">
    <property type="protein sequence ID" value="EDJ93055.1"/>
    <property type="molecule type" value="Genomic_DNA"/>
</dbReference>
<evidence type="ECO:0000313" key="4">
    <source>
        <dbReference type="Proteomes" id="UP000003185"/>
    </source>
</evidence>
<dbReference type="EMBL" id="OV040719">
    <property type="protein sequence ID" value="CAH0451272.1"/>
    <property type="molecule type" value="Genomic_DNA"/>
</dbReference>
<feature type="signal peptide" evidence="1">
    <location>
        <begin position="1"/>
        <end position="19"/>
    </location>
</feature>
<evidence type="ECO:0000313" key="2">
    <source>
        <dbReference type="EMBL" id="CAH0451272.1"/>
    </source>
</evidence>
<reference evidence="5" key="2">
    <citation type="submission" date="2021-11" db="EMBL/GenBank/DDBJ databases">
        <authorList>
            <person name="Riesbeck K."/>
        </authorList>
    </citation>
    <scope>NUCLEOTIDE SEQUENCE [LARGE SCALE GENOMIC DNA]</scope>
</reference>
<keyword evidence="1" id="KW-0732">Signal</keyword>
<protein>
    <submittedName>
        <fullName evidence="3">Uncharacterized protein</fullName>
    </submittedName>
</protein>
<feature type="chain" id="PRO_5002617142" evidence="1">
    <location>
        <begin position="20"/>
        <end position="111"/>
    </location>
</feature>
<proteinExistence type="predicted"/>
<accession>A0A0H3PD51</accession>
<reference evidence="2" key="3">
    <citation type="submission" date="2024-01" db="EMBL/GenBank/DDBJ databases">
        <authorList>
            <person name="Riesbeck K."/>
        </authorList>
    </citation>
    <scope>NUCLEOTIDE SEQUENCE</scope>
    <source>
        <strain evidence="2">3655</strain>
    </source>
</reference>
<name>A0A0H3PD51_HAEI3</name>
<sequence length="111" mass="12495">MKKFLLPLLFLPIAFSVQAKQYTPEQLNSMVNSGNFPEQGPSSSESKYMDFKQCVLTAKTISDSIKDYYPTSVIADTAIAYIVKFWTNDGVTLITCSKLDNKMVMIQSSYK</sequence>
<evidence type="ECO:0000313" key="3">
    <source>
        <dbReference type="EMBL" id="EDJ93055.1"/>
    </source>
</evidence>
<reference evidence="3 4" key="1">
    <citation type="journal article" date="2007" name="Genome Biol.">
        <title>Characterization and modeling of the Haemophilus influenzae core and supragenomes based on the complete genomic sequences of Rd and 12 clinical nontypeable strains.</title>
        <authorList>
            <person name="Hogg J.S."/>
            <person name="Hu F.Z."/>
            <person name="Janto B."/>
            <person name="Boissy R."/>
            <person name="Hayes J."/>
            <person name="Keefe R."/>
            <person name="Post J.C."/>
            <person name="Ehrlich G.D."/>
        </authorList>
    </citation>
    <scope>NUCLEOTIDE SEQUENCE [LARGE SCALE GENOMIC DNA]</scope>
    <source>
        <strain evidence="3">3655</strain>
        <strain evidence="4">NTHi 3655</strain>
    </source>
</reference>
<dbReference type="Proteomes" id="UP000837958">
    <property type="component" value="Chromosome"/>
</dbReference>
<organism evidence="3 4">
    <name type="scientific">Haemophilus influenzae (strain NTHi 3655)</name>
    <dbReference type="NCBI Taxonomy" id="375177"/>
    <lineage>
        <taxon>Bacteria</taxon>
        <taxon>Pseudomonadati</taxon>
        <taxon>Pseudomonadota</taxon>
        <taxon>Gammaproteobacteria</taxon>
        <taxon>Pasteurellales</taxon>
        <taxon>Pasteurellaceae</taxon>
        <taxon>Haemophilus</taxon>
    </lineage>
</organism>
<evidence type="ECO:0000256" key="1">
    <source>
        <dbReference type="SAM" id="SignalP"/>
    </source>
</evidence>
<dbReference type="AlphaFoldDB" id="A0A0H3PD51"/>
<gene>
    <name evidence="3" type="ORF">CGSHi3655_09011</name>
    <name evidence="2" type="ORF">KRLU3655_LOCUS1348</name>
</gene>
<evidence type="ECO:0000313" key="5">
    <source>
        <dbReference type="Proteomes" id="UP000837958"/>
    </source>
</evidence>
<dbReference type="Proteomes" id="UP000003185">
    <property type="component" value="Unassembled WGS sequence"/>
</dbReference>
<dbReference type="RefSeq" id="WP_005656669.1">
    <property type="nucleotide sequence ID" value="NZ_AAZF01000003.1"/>
</dbReference>